<name>A0A9P5YT66_9AGAR</name>
<dbReference type="EMBL" id="MU155394">
    <property type="protein sequence ID" value="KAF9474149.1"/>
    <property type="molecule type" value="Genomic_DNA"/>
</dbReference>
<dbReference type="Proteomes" id="UP000807469">
    <property type="component" value="Unassembled WGS sequence"/>
</dbReference>
<feature type="region of interest" description="Disordered" evidence="1">
    <location>
        <begin position="92"/>
        <end position="113"/>
    </location>
</feature>
<accession>A0A9P5YT66</accession>
<feature type="region of interest" description="Disordered" evidence="1">
    <location>
        <begin position="48"/>
        <end position="78"/>
    </location>
</feature>
<protein>
    <submittedName>
        <fullName evidence="2">Uncharacterized protein</fullName>
    </submittedName>
</protein>
<evidence type="ECO:0000313" key="2">
    <source>
        <dbReference type="EMBL" id="KAF9474149.1"/>
    </source>
</evidence>
<feature type="compositionally biased region" description="Polar residues" evidence="1">
    <location>
        <begin position="61"/>
        <end position="78"/>
    </location>
</feature>
<reference evidence="2" key="1">
    <citation type="submission" date="2020-11" db="EMBL/GenBank/DDBJ databases">
        <authorList>
            <consortium name="DOE Joint Genome Institute"/>
            <person name="Ahrendt S."/>
            <person name="Riley R."/>
            <person name="Andreopoulos W."/>
            <person name="Labutti K."/>
            <person name="Pangilinan J."/>
            <person name="Ruiz-Duenas F.J."/>
            <person name="Barrasa J.M."/>
            <person name="Sanchez-Garcia M."/>
            <person name="Camarero S."/>
            <person name="Miyauchi S."/>
            <person name="Serrano A."/>
            <person name="Linde D."/>
            <person name="Babiker R."/>
            <person name="Drula E."/>
            <person name="Ayuso-Fernandez I."/>
            <person name="Pacheco R."/>
            <person name="Padilla G."/>
            <person name="Ferreira P."/>
            <person name="Barriuso J."/>
            <person name="Kellner H."/>
            <person name="Castanera R."/>
            <person name="Alfaro M."/>
            <person name="Ramirez L."/>
            <person name="Pisabarro A.G."/>
            <person name="Kuo A."/>
            <person name="Tritt A."/>
            <person name="Lipzen A."/>
            <person name="He G."/>
            <person name="Yan M."/>
            <person name="Ng V."/>
            <person name="Cullen D."/>
            <person name="Martin F."/>
            <person name="Rosso M.-N."/>
            <person name="Henrissat B."/>
            <person name="Hibbett D."/>
            <person name="Martinez A.T."/>
            <person name="Grigoriev I.V."/>
        </authorList>
    </citation>
    <scope>NUCLEOTIDE SEQUENCE</scope>
    <source>
        <strain evidence="2">CIRM-BRFM 674</strain>
    </source>
</reference>
<evidence type="ECO:0000256" key="1">
    <source>
        <dbReference type="SAM" id="MobiDB-lite"/>
    </source>
</evidence>
<comment type="caution">
    <text evidence="2">The sequence shown here is derived from an EMBL/GenBank/DDBJ whole genome shotgun (WGS) entry which is preliminary data.</text>
</comment>
<sequence>MYPNNSFKNSSYMPLNPDTSRLDFEAQFAVDPVDAFFNGFQELLGSQNGSSKPRLSLPEAQFNTAPESTSASPWQSNLTGYTSPSSHFTHLVQNPSFSHSDRQGSSALLTPRSIGSDGDLPLYDRNNNMNASFNISQSGHNIPFMDGYSCRMSIPVHSTTRSRRLAPIHHRYIQSPAPQFMITPPEVFHPNAFFGMTPGPIQNQRYITHTTPPSMTPYTNITHYDQVPFVGLQTHTTDFSGFYVPPTEIDDLNWTREEEAVALEGLKRYEGSHNSLWDEQLPAFQRDGLLTVSRDINLTKGTTKTQLANRNRGQETCRMGFDLKAEAHKVKSFTTKSPEYSYNHRCSIPENESSIGTSTQGPNGQQGPVNGQQRVTQDIKFISSLNPNEFIPIGASPTVDQTSSPYPHPFIEDLPTPFDPLSHSPSFSSASKSSPSTFTFVLVQSPRVRSVSFDKEDKMLEQMRTYRIIEPGPMTVNPPSRDVVLMG</sequence>
<gene>
    <name evidence="2" type="ORF">BDN70DRAFT_899200</name>
</gene>
<feature type="compositionally biased region" description="Polar residues" evidence="1">
    <location>
        <begin position="350"/>
        <end position="359"/>
    </location>
</feature>
<organism evidence="2 3">
    <name type="scientific">Pholiota conissans</name>
    <dbReference type="NCBI Taxonomy" id="109636"/>
    <lineage>
        <taxon>Eukaryota</taxon>
        <taxon>Fungi</taxon>
        <taxon>Dikarya</taxon>
        <taxon>Basidiomycota</taxon>
        <taxon>Agaricomycotina</taxon>
        <taxon>Agaricomycetes</taxon>
        <taxon>Agaricomycetidae</taxon>
        <taxon>Agaricales</taxon>
        <taxon>Agaricineae</taxon>
        <taxon>Strophariaceae</taxon>
        <taxon>Pholiota</taxon>
    </lineage>
</organism>
<feature type="compositionally biased region" description="Polar residues" evidence="1">
    <location>
        <begin position="92"/>
        <end position="108"/>
    </location>
</feature>
<proteinExistence type="predicted"/>
<dbReference type="AlphaFoldDB" id="A0A9P5YT66"/>
<evidence type="ECO:0000313" key="3">
    <source>
        <dbReference type="Proteomes" id="UP000807469"/>
    </source>
</evidence>
<feature type="compositionally biased region" description="Low complexity" evidence="1">
    <location>
        <begin position="360"/>
        <end position="371"/>
    </location>
</feature>
<keyword evidence="3" id="KW-1185">Reference proteome</keyword>
<feature type="region of interest" description="Disordered" evidence="1">
    <location>
        <begin position="342"/>
        <end position="371"/>
    </location>
</feature>